<evidence type="ECO:0000313" key="10">
    <source>
        <dbReference type="Proteomes" id="UP000541136"/>
    </source>
</evidence>
<evidence type="ECO:0000256" key="1">
    <source>
        <dbReference type="ARBA" id="ARBA00004141"/>
    </source>
</evidence>
<evidence type="ECO:0000259" key="8">
    <source>
        <dbReference type="PROSITE" id="PS50253"/>
    </source>
</evidence>
<keyword evidence="5 7" id="KW-0472">Membrane</keyword>
<dbReference type="InterPro" id="IPR035973">
    <property type="entry name" value="Cyt_c_oxidase_su3-like_sf"/>
</dbReference>
<dbReference type="AlphaFoldDB" id="A0A7W9TRV7"/>
<evidence type="ECO:0000256" key="4">
    <source>
        <dbReference type="ARBA" id="ARBA00022989"/>
    </source>
</evidence>
<dbReference type="PANTHER" id="PTHR11403">
    <property type="entry name" value="CYTOCHROME C OXIDASE SUBUNIT III"/>
    <property type="match status" value="1"/>
</dbReference>
<evidence type="ECO:0000256" key="5">
    <source>
        <dbReference type="ARBA" id="ARBA00023136"/>
    </source>
</evidence>
<dbReference type="SUPFAM" id="SSF81452">
    <property type="entry name" value="Cytochrome c oxidase subunit III-like"/>
    <property type="match status" value="1"/>
</dbReference>
<dbReference type="GO" id="GO:0004129">
    <property type="term" value="F:cytochrome-c oxidase activity"/>
    <property type="evidence" value="ECO:0007669"/>
    <property type="project" value="InterPro"/>
</dbReference>
<organism evidence="9 10">
    <name type="scientific">Castellaniella defragrans</name>
    <name type="common">Alcaligenes defragrans</name>
    <dbReference type="NCBI Taxonomy" id="75697"/>
    <lineage>
        <taxon>Bacteria</taxon>
        <taxon>Pseudomonadati</taxon>
        <taxon>Pseudomonadota</taxon>
        <taxon>Betaproteobacteria</taxon>
        <taxon>Burkholderiales</taxon>
        <taxon>Alcaligenaceae</taxon>
        <taxon>Castellaniella</taxon>
    </lineage>
</organism>
<dbReference type="InterPro" id="IPR024791">
    <property type="entry name" value="Cyt_c/ubiquinol_Oxase_su3"/>
</dbReference>
<evidence type="ECO:0000256" key="7">
    <source>
        <dbReference type="SAM" id="Phobius"/>
    </source>
</evidence>
<dbReference type="EMBL" id="JACHIB010000022">
    <property type="protein sequence ID" value="MBB6085246.1"/>
    <property type="molecule type" value="Genomic_DNA"/>
</dbReference>
<evidence type="ECO:0000313" key="9">
    <source>
        <dbReference type="EMBL" id="MBB6085246.1"/>
    </source>
</evidence>
<feature type="transmembrane region" description="Helical" evidence="7">
    <location>
        <begin position="128"/>
        <end position="154"/>
    </location>
</feature>
<reference evidence="9 10" key="1">
    <citation type="submission" date="2020-08" db="EMBL/GenBank/DDBJ databases">
        <title>Genomic Encyclopedia of Type Strains, Phase IV (KMG-IV): sequencing the most valuable type-strain genomes for metagenomic binning, comparative biology and taxonomic classification.</title>
        <authorList>
            <person name="Goeker M."/>
        </authorList>
    </citation>
    <scope>NUCLEOTIDE SEQUENCE [LARGE SCALE GENOMIC DNA]</scope>
    <source>
        <strain evidence="9 10">DSM 12141</strain>
    </source>
</reference>
<dbReference type="PROSITE" id="PS50253">
    <property type="entry name" value="COX3"/>
    <property type="match status" value="1"/>
</dbReference>
<feature type="transmembrane region" description="Helical" evidence="7">
    <location>
        <begin position="57"/>
        <end position="74"/>
    </location>
</feature>
<dbReference type="Proteomes" id="UP000541136">
    <property type="component" value="Unassembled WGS sequence"/>
</dbReference>
<proteinExistence type="inferred from homology"/>
<feature type="transmembrane region" description="Helical" evidence="7">
    <location>
        <begin position="16"/>
        <end position="37"/>
    </location>
</feature>
<gene>
    <name evidence="9" type="ORF">HNR28_003303</name>
</gene>
<keyword evidence="3 6" id="KW-0812">Transmembrane</keyword>
<keyword evidence="4 7" id="KW-1133">Transmembrane helix</keyword>
<evidence type="ECO:0000256" key="6">
    <source>
        <dbReference type="RuleBase" id="RU003376"/>
    </source>
</evidence>
<dbReference type="RefSeq" id="WP_043687373.1">
    <property type="nucleotide sequence ID" value="NZ_JACHIB010000022.1"/>
</dbReference>
<feature type="domain" description="Heme-copper oxidase subunit III family profile" evidence="8">
    <location>
        <begin position="17"/>
        <end position="195"/>
    </location>
</feature>
<comment type="subcellular location">
    <subcellularLocation>
        <location evidence="6">Cell membrane</location>
        <topology evidence="6">Multi-pass membrane protein</topology>
    </subcellularLocation>
    <subcellularLocation>
        <location evidence="1">Membrane</location>
        <topology evidence="1">Multi-pass membrane protein</topology>
    </subcellularLocation>
</comment>
<comment type="similarity">
    <text evidence="2 6">Belongs to the cytochrome c oxidase subunit 3 family.</text>
</comment>
<name>A0A7W9TRV7_CASDE</name>
<dbReference type="GO" id="GO:0005886">
    <property type="term" value="C:plasma membrane"/>
    <property type="evidence" value="ECO:0007669"/>
    <property type="project" value="UniProtKB-SubCell"/>
</dbReference>
<dbReference type="PANTHER" id="PTHR11403:SF6">
    <property type="entry name" value="NITRIC OXIDE REDUCTASE SUBUNIT E"/>
    <property type="match status" value="1"/>
</dbReference>
<feature type="transmembrane region" description="Helical" evidence="7">
    <location>
        <begin position="95"/>
        <end position="116"/>
    </location>
</feature>
<comment type="caution">
    <text evidence="9">The sequence shown here is derived from an EMBL/GenBank/DDBJ whole genome shotgun (WGS) entry which is preliminary data.</text>
</comment>
<evidence type="ECO:0000256" key="2">
    <source>
        <dbReference type="ARBA" id="ARBA00010581"/>
    </source>
</evidence>
<accession>A0A7W9TRV7</accession>
<feature type="transmembrane region" description="Helical" evidence="7">
    <location>
        <begin position="175"/>
        <end position="194"/>
    </location>
</feature>
<sequence>MASTAQSIRKRLPGSAGFWFFIAIDALLFILLFASYAYDRLGDAEQFRRARAALHPVPGAIGTVLLLASAWHAVRAVHAAREEGAGVAGVVYSRLVLALLWGAGFLVCMSFQYAGLIGAGAGLTTGGFHMYFFSLTGALLVHLLAGMAALIMIVRRTTDEGLRDGKYLRFIESGAVYWQLVVLLWIAVFALLYVW</sequence>
<evidence type="ECO:0000256" key="3">
    <source>
        <dbReference type="ARBA" id="ARBA00022692"/>
    </source>
</evidence>
<dbReference type="GO" id="GO:0019646">
    <property type="term" value="P:aerobic electron transport chain"/>
    <property type="evidence" value="ECO:0007669"/>
    <property type="project" value="InterPro"/>
</dbReference>
<dbReference type="Gene3D" id="1.20.120.80">
    <property type="entry name" value="Cytochrome c oxidase, subunit III, four-helix bundle"/>
    <property type="match status" value="1"/>
</dbReference>
<protein>
    <submittedName>
        <fullName evidence="9">Nitric oxide reductase NorE protein</fullName>
    </submittedName>
</protein>
<dbReference type="InterPro" id="IPR013833">
    <property type="entry name" value="Cyt_c_oxidase_su3_a-hlx"/>
</dbReference>
<dbReference type="InterPro" id="IPR000298">
    <property type="entry name" value="Cyt_c_oxidase-like_su3"/>
</dbReference>